<keyword evidence="5" id="KW-0521">NADP</keyword>
<dbReference type="GO" id="GO:0050661">
    <property type="term" value="F:NADP binding"/>
    <property type="evidence" value="ECO:0007669"/>
    <property type="project" value="TreeGrafter"/>
</dbReference>
<feature type="domain" description="Alanine dehydrogenase/pyridine nucleotide transhydrogenase NAD(H)-binding" evidence="9">
    <location>
        <begin position="145"/>
        <end position="314"/>
    </location>
</feature>
<dbReference type="Pfam" id="PF01262">
    <property type="entry name" value="AlaDh_PNT_C"/>
    <property type="match status" value="1"/>
</dbReference>
<proteinExistence type="inferred from homology"/>
<accession>A0A2T1A0U6</accession>
<evidence type="ECO:0000256" key="6">
    <source>
        <dbReference type="ARBA" id="ARBA00022967"/>
    </source>
</evidence>
<dbReference type="SUPFAM" id="SSF52283">
    <property type="entry name" value="Formate/glycerate dehydrogenase catalytic domain-like"/>
    <property type="match status" value="1"/>
</dbReference>
<evidence type="ECO:0000256" key="8">
    <source>
        <dbReference type="ARBA" id="ARBA00048202"/>
    </source>
</evidence>
<dbReference type="GO" id="GO:0016491">
    <property type="term" value="F:oxidoreductase activity"/>
    <property type="evidence" value="ECO:0007669"/>
    <property type="project" value="InterPro"/>
</dbReference>
<dbReference type="SMART" id="SM01003">
    <property type="entry name" value="AlaDh_PNT_N"/>
    <property type="match status" value="1"/>
</dbReference>
<evidence type="ECO:0000256" key="4">
    <source>
        <dbReference type="ARBA" id="ARBA00022741"/>
    </source>
</evidence>
<feature type="domain" description="Alanine dehydrogenase/pyridine nucleotide transhydrogenase N-terminal" evidence="10">
    <location>
        <begin position="4"/>
        <end position="136"/>
    </location>
</feature>
<dbReference type="GO" id="GO:0006740">
    <property type="term" value="P:NADPH regeneration"/>
    <property type="evidence" value="ECO:0007669"/>
    <property type="project" value="TreeGrafter"/>
</dbReference>
<dbReference type="SMART" id="SM01002">
    <property type="entry name" value="AlaDh_PNT_C"/>
    <property type="match status" value="1"/>
</dbReference>
<keyword evidence="4" id="KW-0547">Nucleotide-binding</keyword>
<dbReference type="CDD" id="cd05304">
    <property type="entry name" value="Rubrum_tdh"/>
    <property type="match status" value="1"/>
</dbReference>
<dbReference type="PANTHER" id="PTHR10160">
    <property type="entry name" value="NAD(P) TRANSHYDROGENASE"/>
    <property type="match status" value="1"/>
</dbReference>
<comment type="caution">
    <text evidence="11">The sequence shown here is derived from an EMBL/GenBank/DDBJ whole genome shotgun (WGS) entry which is preliminary data.</text>
</comment>
<dbReference type="GO" id="GO:0008750">
    <property type="term" value="F:proton-translocating NAD(P)+ transhydrogenase activity"/>
    <property type="evidence" value="ECO:0007669"/>
    <property type="project" value="UniProtKB-EC"/>
</dbReference>
<evidence type="ECO:0000259" key="10">
    <source>
        <dbReference type="SMART" id="SM01003"/>
    </source>
</evidence>
<dbReference type="Proteomes" id="UP000237752">
    <property type="component" value="Unassembled WGS sequence"/>
</dbReference>
<name>A0A2T1A0U6_9ACTN</name>
<evidence type="ECO:0000313" key="11">
    <source>
        <dbReference type="EMBL" id="PRZ42230.1"/>
    </source>
</evidence>
<keyword evidence="7" id="KW-0520">NAD</keyword>
<dbReference type="GO" id="GO:0005886">
    <property type="term" value="C:plasma membrane"/>
    <property type="evidence" value="ECO:0007669"/>
    <property type="project" value="TreeGrafter"/>
</dbReference>
<comment type="function">
    <text evidence="1">The transhydrogenation between NADH and NADP is coupled to respiration and ATP hydrolysis and functions as a proton pump across the membrane.</text>
</comment>
<dbReference type="EC" id="7.1.1.1" evidence="3"/>
<dbReference type="EMBL" id="PVUE01000006">
    <property type="protein sequence ID" value="PRZ42230.1"/>
    <property type="molecule type" value="Genomic_DNA"/>
</dbReference>
<dbReference type="Gene3D" id="3.40.50.720">
    <property type="entry name" value="NAD(P)-binding Rossmann-like Domain"/>
    <property type="match status" value="2"/>
</dbReference>
<dbReference type="InterPro" id="IPR036291">
    <property type="entry name" value="NAD(P)-bd_dom_sf"/>
</dbReference>
<evidence type="ECO:0000256" key="1">
    <source>
        <dbReference type="ARBA" id="ARBA00003943"/>
    </source>
</evidence>
<dbReference type="PANTHER" id="PTHR10160:SF19">
    <property type="entry name" value="PROTON-TRANSLOCATING NAD(P)(+) TRANSHYDROGENASE"/>
    <property type="match status" value="1"/>
</dbReference>
<dbReference type="RefSeq" id="WP_106348838.1">
    <property type="nucleotide sequence ID" value="NZ_PVUE01000006.1"/>
</dbReference>
<dbReference type="OrthoDB" id="9804592at2"/>
<gene>
    <name evidence="11" type="ORF">CLV47_106101</name>
</gene>
<sequence>MRIVALKESHPGETRVAMVPDLVGKFVTLGYEVGIEPGAGENALLSDDLYTAAGAVVSADAVDDADVVISVQPPDESVIRRLRPGAATISFLPAQSCLPLISLLRERHVTSFAMELIPRISRAQSIDALTSQSLVAGYRCAIVAVEALRRFFPLNMTAAGTVPPAEVVVLGAGVAGLQAIATAKRLGAVVRAYDVRPSSAEEIASMGAHPIDLELETLEGAGGYAREMSEDRAARQRELLTPYVAAADALITTAAVPGREAPRLVTRQMVEQMAPGSVVVDLAADSGGNVEGSRPGETVQIGHAQVWGGSNVPAQMPGPASRLYAQNIVNLVTLMTADGAFAPDFEDEIVATSCVTHGGDVRHEPTRALLEGESQ</sequence>
<evidence type="ECO:0000313" key="12">
    <source>
        <dbReference type="Proteomes" id="UP000237752"/>
    </source>
</evidence>
<keyword evidence="6" id="KW-1278">Translocase</keyword>
<dbReference type="Pfam" id="PF05222">
    <property type="entry name" value="AlaDh_PNT_N"/>
    <property type="match status" value="1"/>
</dbReference>
<evidence type="ECO:0000256" key="5">
    <source>
        <dbReference type="ARBA" id="ARBA00022857"/>
    </source>
</evidence>
<keyword evidence="12" id="KW-1185">Reference proteome</keyword>
<organism evidence="11 12">
    <name type="scientific">Antricoccus suffuscus</name>
    <dbReference type="NCBI Taxonomy" id="1629062"/>
    <lineage>
        <taxon>Bacteria</taxon>
        <taxon>Bacillati</taxon>
        <taxon>Actinomycetota</taxon>
        <taxon>Actinomycetes</taxon>
        <taxon>Geodermatophilales</taxon>
        <taxon>Antricoccaceae</taxon>
        <taxon>Antricoccus</taxon>
    </lineage>
</organism>
<comment type="similarity">
    <text evidence="2">Belongs to the AlaDH/PNT family.</text>
</comment>
<dbReference type="SUPFAM" id="SSF51735">
    <property type="entry name" value="NAD(P)-binding Rossmann-fold domains"/>
    <property type="match status" value="1"/>
</dbReference>
<dbReference type="InterPro" id="IPR007886">
    <property type="entry name" value="AlaDH/PNT_N"/>
</dbReference>
<reference evidence="11 12" key="1">
    <citation type="submission" date="2018-03" db="EMBL/GenBank/DDBJ databases">
        <title>Genomic Encyclopedia of Archaeal and Bacterial Type Strains, Phase II (KMG-II): from individual species to whole genera.</title>
        <authorList>
            <person name="Goeker M."/>
        </authorList>
    </citation>
    <scope>NUCLEOTIDE SEQUENCE [LARGE SCALE GENOMIC DNA]</scope>
    <source>
        <strain evidence="11 12">DSM 100065</strain>
    </source>
</reference>
<evidence type="ECO:0000256" key="7">
    <source>
        <dbReference type="ARBA" id="ARBA00023027"/>
    </source>
</evidence>
<protein>
    <recommendedName>
        <fullName evidence="3">proton-translocating NAD(P)(+) transhydrogenase</fullName>
        <ecNumber evidence="3">7.1.1.1</ecNumber>
    </recommendedName>
</protein>
<dbReference type="InterPro" id="IPR007698">
    <property type="entry name" value="AlaDH/PNT_NAD(H)-bd"/>
</dbReference>
<dbReference type="InterPro" id="IPR008143">
    <property type="entry name" value="Ala_DH/PNT_CS2"/>
</dbReference>
<evidence type="ECO:0000256" key="3">
    <source>
        <dbReference type="ARBA" id="ARBA00012943"/>
    </source>
</evidence>
<dbReference type="PROSITE" id="PS00837">
    <property type="entry name" value="ALADH_PNT_2"/>
    <property type="match status" value="1"/>
</dbReference>
<comment type="catalytic activity">
    <reaction evidence="8">
        <text>NAD(+) + NADPH + H(+)(in) = NADH + NADP(+) + H(+)(out)</text>
        <dbReference type="Rhea" id="RHEA:47992"/>
        <dbReference type="ChEBI" id="CHEBI:15378"/>
        <dbReference type="ChEBI" id="CHEBI:57540"/>
        <dbReference type="ChEBI" id="CHEBI:57783"/>
        <dbReference type="ChEBI" id="CHEBI:57945"/>
        <dbReference type="ChEBI" id="CHEBI:58349"/>
        <dbReference type="EC" id="7.1.1.1"/>
    </reaction>
</comment>
<dbReference type="AlphaFoldDB" id="A0A2T1A0U6"/>
<evidence type="ECO:0000259" key="9">
    <source>
        <dbReference type="SMART" id="SM01002"/>
    </source>
</evidence>
<evidence type="ECO:0000256" key="2">
    <source>
        <dbReference type="ARBA" id="ARBA00005689"/>
    </source>
</evidence>